<dbReference type="CDD" id="cd10017">
    <property type="entry name" value="B3_DNA"/>
    <property type="match status" value="2"/>
</dbReference>
<feature type="domain" description="TF-B3" evidence="6">
    <location>
        <begin position="194"/>
        <end position="289"/>
    </location>
</feature>
<dbReference type="PANTHER" id="PTHR31920:SF124">
    <property type="entry name" value="TF-B3 DOMAIN-CONTAINING PROTEIN"/>
    <property type="match status" value="1"/>
</dbReference>
<keyword evidence="5" id="KW-0539">Nucleus</keyword>
<evidence type="ECO:0000259" key="6">
    <source>
        <dbReference type="PROSITE" id="PS50863"/>
    </source>
</evidence>
<keyword evidence="8" id="KW-1185">Reference proteome</keyword>
<name>A0A3Q7H0A3_SOLLC</name>
<reference evidence="7" key="1">
    <citation type="journal article" date="2012" name="Nature">
        <title>The tomato genome sequence provides insights into fleshy fruit evolution.</title>
        <authorList>
            <consortium name="Tomato Genome Consortium"/>
        </authorList>
    </citation>
    <scope>NUCLEOTIDE SEQUENCE [LARGE SCALE GENOMIC DNA]</scope>
    <source>
        <strain evidence="7">cv. Heinz 1706</strain>
    </source>
</reference>
<dbReference type="PANTHER" id="PTHR31920">
    <property type="entry name" value="B3 DOMAIN-CONTAINING"/>
    <property type="match status" value="1"/>
</dbReference>
<dbReference type="SUPFAM" id="SSF101936">
    <property type="entry name" value="DNA-binding pseudobarrel domain"/>
    <property type="match status" value="2"/>
</dbReference>
<reference evidence="7" key="2">
    <citation type="submission" date="2019-01" db="UniProtKB">
        <authorList>
            <consortium name="EnsemblPlants"/>
        </authorList>
    </citation>
    <scope>IDENTIFICATION</scope>
    <source>
        <strain evidence="7">cv. Heinz 1706</strain>
    </source>
</reference>
<protein>
    <recommendedName>
        <fullName evidence="6">TF-B3 domain-containing protein</fullName>
    </recommendedName>
</protein>
<dbReference type="OMA" id="WFRENSC"/>
<dbReference type="Gramene" id="Solyc06g073980.3.1">
    <property type="protein sequence ID" value="Solyc06g073980.3.1"/>
    <property type="gene ID" value="Solyc06g073980.3"/>
</dbReference>
<dbReference type="AlphaFoldDB" id="A0A3Q7H0A3"/>
<dbReference type="InParanoid" id="A0A3Q7H0A3"/>
<keyword evidence="2" id="KW-0805">Transcription regulation</keyword>
<sequence>MRFRQRKKVNNKMVTPVEHVSIPHDLPEFFKIFHPEICYPQLRIPPAFIKFFNGDIPSICVLEDLATRTWKVVVEKNDSDFFFMESWPDFVLYNNLEYGDFLTFSYAGNSKFYVKIYGKNGCLKEDVTALKEPELLPLVEEKARASLVSTHLSPCLTYNGQLTKFGTDAGKSIVAEPADQTDNGSGDMASSVTSFEIVIKASHLNRARLNLPAPFGNCYLKRKKRPLMATLRTDSGSWTIVPQYYDRLELREGIQKFIDDNALRVNDVCRFKLIDDEKLILKVRIKRQPK</sequence>
<dbReference type="Proteomes" id="UP000004994">
    <property type="component" value="Chromosome 6"/>
</dbReference>
<organism evidence="7">
    <name type="scientific">Solanum lycopersicum</name>
    <name type="common">Tomato</name>
    <name type="synonym">Lycopersicon esculentum</name>
    <dbReference type="NCBI Taxonomy" id="4081"/>
    <lineage>
        <taxon>Eukaryota</taxon>
        <taxon>Viridiplantae</taxon>
        <taxon>Streptophyta</taxon>
        <taxon>Embryophyta</taxon>
        <taxon>Tracheophyta</taxon>
        <taxon>Spermatophyta</taxon>
        <taxon>Magnoliopsida</taxon>
        <taxon>eudicotyledons</taxon>
        <taxon>Gunneridae</taxon>
        <taxon>Pentapetalae</taxon>
        <taxon>asterids</taxon>
        <taxon>lamiids</taxon>
        <taxon>Solanales</taxon>
        <taxon>Solanaceae</taxon>
        <taxon>Solanoideae</taxon>
        <taxon>Solaneae</taxon>
        <taxon>Solanum</taxon>
        <taxon>Solanum subgen. Lycopersicon</taxon>
    </lineage>
</organism>
<comment type="subcellular location">
    <subcellularLocation>
        <location evidence="1">Nucleus</location>
    </subcellularLocation>
</comment>
<dbReference type="GO" id="GO:0003677">
    <property type="term" value="F:DNA binding"/>
    <property type="evidence" value="ECO:0007669"/>
    <property type="project" value="UniProtKB-KW"/>
</dbReference>
<evidence type="ECO:0000313" key="8">
    <source>
        <dbReference type="Proteomes" id="UP000004994"/>
    </source>
</evidence>
<evidence type="ECO:0000256" key="5">
    <source>
        <dbReference type="ARBA" id="ARBA00023242"/>
    </source>
</evidence>
<dbReference type="STRING" id="4081.A0A3Q7H0A3"/>
<keyword evidence="3" id="KW-0238">DNA-binding</keyword>
<dbReference type="FunCoup" id="A0A3Q7H0A3">
    <property type="interactions" value="66"/>
</dbReference>
<evidence type="ECO:0000256" key="2">
    <source>
        <dbReference type="ARBA" id="ARBA00023015"/>
    </source>
</evidence>
<dbReference type="Pfam" id="PF02362">
    <property type="entry name" value="B3"/>
    <property type="match status" value="2"/>
</dbReference>
<keyword evidence="4" id="KW-0804">Transcription</keyword>
<dbReference type="Gene3D" id="2.40.330.10">
    <property type="entry name" value="DNA-binding pseudobarrel domain"/>
    <property type="match status" value="2"/>
</dbReference>
<feature type="domain" description="TF-B3" evidence="6">
    <location>
        <begin position="42"/>
        <end position="120"/>
    </location>
</feature>
<evidence type="ECO:0000256" key="3">
    <source>
        <dbReference type="ARBA" id="ARBA00023125"/>
    </source>
</evidence>
<dbReference type="EnsemblPlants" id="Solyc06g073980.3.1">
    <property type="protein sequence ID" value="Solyc06g073980.3.1"/>
    <property type="gene ID" value="Solyc06g073980.3"/>
</dbReference>
<dbReference type="PROSITE" id="PS50863">
    <property type="entry name" value="B3"/>
    <property type="match status" value="2"/>
</dbReference>
<evidence type="ECO:0000256" key="1">
    <source>
        <dbReference type="ARBA" id="ARBA00004123"/>
    </source>
</evidence>
<dbReference type="GO" id="GO:0005634">
    <property type="term" value="C:nucleus"/>
    <property type="evidence" value="ECO:0007669"/>
    <property type="project" value="UniProtKB-SubCell"/>
</dbReference>
<dbReference type="InterPro" id="IPR003340">
    <property type="entry name" value="B3_DNA-bd"/>
</dbReference>
<accession>A0A3Q7H0A3</accession>
<dbReference type="InterPro" id="IPR015300">
    <property type="entry name" value="DNA-bd_pseudobarrel_sf"/>
</dbReference>
<evidence type="ECO:0000313" key="7">
    <source>
        <dbReference type="EnsemblPlants" id="Solyc06g073980.3.1"/>
    </source>
</evidence>
<evidence type="ECO:0000256" key="4">
    <source>
        <dbReference type="ARBA" id="ARBA00023163"/>
    </source>
</evidence>
<dbReference type="InterPro" id="IPR050655">
    <property type="entry name" value="Plant_B3_domain"/>
</dbReference>
<proteinExistence type="predicted"/>
<dbReference type="SMART" id="SM01019">
    <property type="entry name" value="B3"/>
    <property type="match status" value="2"/>
</dbReference>